<dbReference type="InterPro" id="IPR011990">
    <property type="entry name" value="TPR-like_helical_dom_sf"/>
</dbReference>
<dbReference type="SMART" id="SM00028">
    <property type="entry name" value="TPR"/>
    <property type="match status" value="2"/>
</dbReference>
<gene>
    <name evidence="5" type="ORF">BST97_01405</name>
</gene>
<dbReference type="InterPro" id="IPR019734">
    <property type="entry name" value="TPR_rpt"/>
</dbReference>
<reference evidence="5 6" key="1">
    <citation type="submission" date="2016-11" db="EMBL/GenBank/DDBJ databases">
        <title>Trade-off between light-utilization and light-protection in marine flavobacteria.</title>
        <authorList>
            <person name="Kumagai Y."/>
        </authorList>
    </citation>
    <scope>NUCLEOTIDE SEQUENCE [LARGE SCALE GENOMIC DNA]</scope>
    <source>
        <strain evidence="5 6">JCM 13191</strain>
    </source>
</reference>
<sequence>MDPDRNGSIVLPDGKSWCDVAQETGSAYAKCKCKHSSATETSKGKMQAEIDNMYAQRDALIDKANKAKRKAYQISLTDDDSNFDTKKQAKIAFLEEYIGYNEKVIGLLKEMNQRFGMKNNVNAIEQDVAHKRAEINRLREKEQSKTHTISSTSDEKAYTSSGQSDSYTDNNQSQESIYQIRQRQAQQYQNARNAQIQRQVEANQRQYQQTMDNNARAKSFIKSIFSSANYNTGITRYVDASVRQQYNTTSQYNDTPKYVEDPNKEGENLYGLLPAYLQMGRYEDFKSTAEKLSKEKYLSTLSNSQKQTVRLLKAMASIGDPDSLDRTLLEKEAEVLKDNNYLYEEKIRRAAVAVKNRLYNSALTSFNNQNYDKAAVQYQKLSMLTNEPYFLLYAITAYEEIPNKEQTKAMYNKLINLNKDISYTLYVAEEKSTGEEVVFLDKETLQFYSEDFKYLHPNEEKFPQTALYTKLIEMHYKNGNLEKAIELLETRLKATPNDSELLYNLGVMNAESGNIESAIENYKKAIEINPDSFKVLLNISATILSKENQIVTQMNGLGRSEAEDLEYNKLSKQRTQVYKDAMVYLEKAHALRPNHTDVVRTLMNIYEHLTMDDKFKNMKIKLAKIKS</sequence>
<keyword evidence="2 3" id="KW-0802">TPR repeat</keyword>
<organism evidence="5 6">
    <name type="scientific">Nonlabens spongiae</name>
    <dbReference type="NCBI Taxonomy" id="331648"/>
    <lineage>
        <taxon>Bacteria</taxon>
        <taxon>Pseudomonadati</taxon>
        <taxon>Bacteroidota</taxon>
        <taxon>Flavobacteriia</taxon>
        <taxon>Flavobacteriales</taxon>
        <taxon>Flavobacteriaceae</taxon>
        <taxon>Nonlabens</taxon>
    </lineage>
</organism>
<dbReference type="PANTHER" id="PTHR44943:SF4">
    <property type="entry name" value="TPR REPEAT-CONTAINING PROTEIN MJ0798"/>
    <property type="match status" value="1"/>
</dbReference>
<keyword evidence="6" id="KW-1185">Reference proteome</keyword>
<dbReference type="Proteomes" id="UP000193431">
    <property type="component" value="Chromosome"/>
</dbReference>
<feature type="repeat" description="TPR" evidence="3">
    <location>
        <begin position="499"/>
        <end position="532"/>
    </location>
</feature>
<dbReference type="EMBL" id="CP019344">
    <property type="protein sequence ID" value="ARN76763.1"/>
    <property type="molecule type" value="Genomic_DNA"/>
</dbReference>
<dbReference type="SUPFAM" id="SSF48452">
    <property type="entry name" value="TPR-like"/>
    <property type="match status" value="1"/>
</dbReference>
<evidence type="ECO:0000313" key="6">
    <source>
        <dbReference type="Proteomes" id="UP000193431"/>
    </source>
</evidence>
<evidence type="ECO:0000313" key="5">
    <source>
        <dbReference type="EMBL" id="ARN76763.1"/>
    </source>
</evidence>
<dbReference type="Gene3D" id="1.25.40.10">
    <property type="entry name" value="Tetratricopeptide repeat domain"/>
    <property type="match status" value="1"/>
</dbReference>
<dbReference type="PANTHER" id="PTHR44943">
    <property type="entry name" value="CELLULOSE SYNTHASE OPERON PROTEIN C"/>
    <property type="match status" value="1"/>
</dbReference>
<dbReference type="STRING" id="331648.BST97_01405"/>
<dbReference type="InterPro" id="IPR051685">
    <property type="entry name" value="Ycf3/AcsC/BcsC/TPR_MFPF"/>
</dbReference>
<protein>
    <submittedName>
        <fullName evidence="5">Uncharacterized protein</fullName>
    </submittedName>
</protein>
<dbReference type="AlphaFoldDB" id="A0A1W6MGN5"/>
<dbReference type="PROSITE" id="PS50005">
    <property type="entry name" value="TPR"/>
    <property type="match status" value="2"/>
</dbReference>
<evidence type="ECO:0000256" key="3">
    <source>
        <dbReference type="PROSITE-ProRule" id="PRU00339"/>
    </source>
</evidence>
<dbReference type="Pfam" id="PF00515">
    <property type="entry name" value="TPR_1"/>
    <property type="match status" value="1"/>
</dbReference>
<evidence type="ECO:0000256" key="4">
    <source>
        <dbReference type="SAM" id="MobiDB-lite"/>
    </source>
</evidence>
<feature type="repeat" description="TPR" evidence="3">
    <location>
        <begin position="465"/>
        <end position="498"/>
    </location>
</feature>
<proteinExistence type="predicted"/>
<name>A0A1W6MGN5_9FLAO</name>
<feature type="region of interest" description="Disordered" evidence="4">
    <location>
        <begin position="137"/>
        <end position="177"/>
    </location>
</feature>
<evidence type="ECO:0000256" key="2">
    <source>
        <dbReference type="ARBA" id="ARBA00022803"/>
    </source>
</evidence>
<feature type="compositionally biased region" description="Polar residues" evidence="4">
    <location>
        <begin position="146"/>
        <end position="176"/>
    </location>
</feature>
<keyword evidence="1" id="KW-0677">Repeat</keyword>
<accession>A0A1W6MGN5</accession>
<evidence type="ECO:0000256" key="1">
    <source>
        <dbReference type="ARBA" id="ARBA00022737"/>
    </source>
</evidence>
<dbReference type="PROSITE" id="PS50293">
    <property type="entry name" value="TPR_REGION"/>
    <property type="match status" value="1"/>
</dbReference>